<dbReference type="OrthoDB" id="1046782at2759"/>
<proteinExistence type="predicted"/>
<dbReference type="CDD" id="cd08586">
    <property type="entry name" value="PI-PLCc_BcPLC_like"/>
    <property type="match status" value="1"/>
</dbReference>
<feature type="chain" id="PRO_5004716797" description="Phosphatidylinositol-specific phospholipase C X domain-containing protein" evidence="1">
    <location>
        <begin position="17"/>
        <end position="299"/>
    </location>
</feature>
<name>V4B9Z4_LOTGI</name>
<sequence>MWWLLFLFYGFTGFHALESDYYGRSTTTSNEHSDWMSYIPNSRSFRNLSIPGTHNSVSFHGGVFARCQSLLLAEQFKAGIRFLDIRCHHGVDGLPIYHGIMYQQTDFDAVLNKTVTFLNDHPQEIILMRIRQESKARETTQSLITSVRNHVDQYPSSRFWMSVDWPSLSEARGKIVILQNFDTHHYVWVPYGSMSIDDHWNVAGLTRRYLLRKWRFVREHLKKSRVGVDGRVHLTWSSGASFMALPYAVSKKMNRHLWKLLRRKEWQRSNMGIVAMDFPGDVLIRQIISTNFQDGIIPL</sequence>
<dbReference type="OMA" id="DLGMRYD"/>
<dbReference type="Pfam" id="PF00388">
    <property type="entry name" value="PI-PLC-X"/>
    <property type="match status" value="1"/>
</dbReference>
<dbReference type="HOGENOM" id="CLU_024117_3_0_1"/>
<dbReference type="RefSeq" id="XP_009046838.1">
    <property type="nucleotide sequence ID" value="XM_009048590.1"/>
</dbReference>
<gene>
    <name evidence="3" type="ORF">LOTGIDRAFT_199696</name>
</gene>
<dbReference type="InterPro" id="IPR051057">
    <property type="entry name" value="PI-PLC_domain"/>
</dbReference>
<keyword evidence="1" id="KW-0732">Signal</keyword>
<evidence type="ECO:0000259" key="2">
    <source>
        <dbReference type="SMART" id="SM00148"/>
    </source>
</evidence>
<evidence type="ECO:0000256" key="1">
    <source>
        <dbReference type="SAM" id="SignalP"/>
    </source>
</evidence>
<dbReference type="AlphaFoldDB" id="V4B9Z4"/>
<dbReference type="Gene3D" id="3.20.20.190">
    <property type="entry name" value="Phosphatidylinositol (PI) phosphodiesterase"/>
    <property type="match status" value="1"/>
</dbReference>
<dbReference type="STRING" id="225164.V4B9Z4"/>
<dbReference type="GO" id="GO:0006629">
    <property type="term" value="P:lipid metabolic process"/>
    <property type="evidence" value="ECO:0007669"/>
    <property type="project" value="InterPro"/>
</dbReference>
<dbReference type="KEGG" id="lgi:LOTGIDRAFT_199696"/>
<dbReference type="EMBL" id="KB200236">
    <property type="protein sequence ID" value="ESP02452.1"/>
    <property type="molecule type" value="Genomic_DNA"/>
</dbReference>
<feature type="signal peptide" evidence="1">
    <location>
        <begin position="1"/>
        <end position="16"/>
    </location>
</feature>
<organism evidence="3 4">
    <name type="scientific">Lottia gigantea</name>
    <name type="common">Giant owl limpet</name>
    <dbReference type="NCBI Taxonomy" id="225164"/>
    <lineage>
        <taxon>Eukaryota</taxon>
        <taxon>Metazoa</taxon>
        <taxon>Spiralia</taxon>
        <taxon>Lophotrochozoa</taxon>
        <taxon>Mollusca</taxon>
        <taxon>Gastropoda</taxon>
        <taxon>Patellogastropoda</taxon>
        <taxon>Lottioidea</taxon>
        <taxon>Lottiidae</taxon>
        <taxon>Lottia</taxon>
    </lineage>
</organism>
<dbReference type="InterPro" id="IPR017946">
    <property type="entry name" value="PLC-like_Pdiesterase_TIM-brl"/>
</dbReference>
<dbReference type="PROSITE" id="PS50007">
    <property type="entry name" value="PIPLC_X_DOMAIN"/>
    <property type="match status" value="1"/>
</dbReference>
<feature type="domain" description="Phosphatidylinositol-specific phospholipase C X" evidence="2">
    <location>
        <begin position="42"/>
        <end position="180"/>
    </location>
</feature>
<dbReference type="GeneID" id="20245361"/>
<reference evidence="3 4" key="1">
    <citation type="journal article" date="2013" name="Nature">
        <title>Insights into bilaterian evolution from three spiralian genomes.</title>
        <authorList>
            <person name="Simakov O."/>
            <person name="Marletaz F."/>
            <person name="Cho S.J."/>
            <person name="Edsinger-Gonzales E."/>
            <person name="Havlak P."/>
            <person name="Hellsten U."/>
            <person name="Kuo D.H."/>
            <person name="Larsson T."/>
            <person name="Lv J."/>
            <person name="Arendt D."/>
            <person name="Savage R."/>
            <person name="Osoegawa K."/>
            <person name="de Jong P."/>
            <person name="Grimwood J."/>
            <person name="Chapman J.A."/>
            <person name="Shapiro H."/>
            <person name="Aerts A."/>
            <person name="Otillar R.P."/>
            <person name="Terry A.Y."/>
            <person name="Boore J.L."/>
            <person name="Grigoriev I.V."/>
            <person name="Lindberg D.R."/>
            <person name="Seaver E.C."/>
            <person name="Weisblat D.A."/>
            <person name="Putnam N.H."/>
            <person name="Rokhsar D.S."/>
        </authorList>
    </citation>
    <scope>NUCLEOTIDE SEQUENCE [LARGE SCALE GENOMIC DNA]</scope>
</reference>
<protein>
    <recommendedName>
        <fullName evidence="2">Phosphatidylinositol-specific phospholipase C X domain-containing protein</fullName>
    </recommendedName>
</protein>
<evidence type="ECO:0000313" key="4">
    <source>
        <dbReference type="Proteomes" id="UP000030746"/>
    </source>
</evidence>
<dbReference type="GO" id="GO:0008081">
    <property type="term" value="F:phosphoric diester hydrolase activity"/>
    <property type="evidence" value="ECO:0007669"/>
    <property type="project" value="InterPro"/>
</dbReference>
<evidence type="ECO:0000313" key="3">
    <source>
        <dbReference type="EMBL" id="ESP02452.1"/>
    </source>
</evidence>
<dbReference type="PANTHER" id="PTHR13593:SF113">
    <property type="entry name" value="SI:DKEY-266F7.9"/>
    <property type="match status" value="1"/>
</dbReference>
<keyword evidence="4" id="KW-1185">Reference proteome</keyword>
<dbReference type="InterPro" id="IPR000909">
    <property type="entry name" value="PLipase_C_PInositol-sp_X_dom"/>
</dbReference>
<dbReference type="Proteomes" id="UP000030746">
    <property type="component" value="Unassembled WGS sequence"/>
</dbReference>
<accession>V4B9Z4</accession>
<dbReference type="CTD" id="20245361"/>
<dbReference type="SMART" id="SM00148">
    <property type="entry name" value="PLCXc"/>
    <property type="match status" value="1"/>
</dbReference>
<dbReference type="PANTHER" id="PTHR13593">
    <property type="match status" value="1"/>
</dbReference>
<dbReference type="SUPFAM" id="SSF51695">
    <property type="entry name" value="PLC-like phosphodiesterases"/>
    <property type="match status" value="1"/>
</dbReference>